<comment type="subcellular location">
    <subcellularLocation>
        <location evidence="1">Secreted</location>
    </subcellularLocation>
</comment>
<feature type="compositionally biased region" description="Gly residues" evidence="3">
    <location>
        <begin position="281"/>
        <end position="293"/>
    </location>
</feature>
<dbReference type="AlphaFoldDB" id="A0A1X7BNW8"/>
<dbReference type="Proteomes" id="UP000193224">
    <property type="component" value="Unassembled WGS sequence"/>
</dbReference>
<organism evidence="5 6">
    <name type="scientific">Roseovarius aestuarii</name>
    <dbReference type="NCBI Taxonomy" id="475083"/>
    <lineage>
        <taxon>Bacteria</taxon>
        <taxon>Pseudomonadati</taxon>
        <taxon>Pseudomonadota</taxon>
        <taxon>Alphaproteobacteria</taxon>
        <taxon>Rhodobacterales</taxon>
        <taxon>Roseobacteraceae</taxon>
        <taxon>Roseovarius</taxon>
    </lineage>
</organism>
<dbReference type="InterPro" id="IPR028992">
    <property type="entry name" value="Hedgehog/Intein_dom"/>
</dbReference>
<dbReference type="EMBL" id="FWXB01000002">
    <property type="protein sequence ID" value="SMC10969.1"/>
    <property type="molecule type" value="Genomic_DNA"/>
</dbReference>
<evidence type="ECO:0000256" key="3">
    <source>
        <dbReference type="SAM" id="MobiDB-lite"/>
    </source>
</evidence>
<dbReference type="PRINTS" id="PR00313">
    <property type="entry name" value="CABNDNGRPT"/>
</dbReference>
<feature type="domain" description="Hint" evidence="4">
    <location>
        <begin position="865"/>
        <end position="971"/>
    </location>
</feature>
<reference evidence="5 6" key="1">
    <citation type="submission" date="2017-03" db="EMBL/GenBank/DDBJ databases">
        <authorList>
            <person name="Afonso C.L."/>
            <person name="Miller P.J."/>
            <person name="Scott M.A."/>
            <person name="Spackman E."/>
            <person name="Goraichik I."/>
            <person name="Dimitrov K.M."/>
            <person name="Suarez D.L."/>
            <person name="Swayne D.E."/>
        </authorList>
    </citation>
    <scope>NUCLEOTIDE SEQUENCE [LARGE SCALE GENOMIC DNA]</scope>
    <source>
        <strain evidence="5 6">CECT 7745</strain>
    </source>
</reference>
<dbReference type="InterPro" id="IPR018511">
    <property type="entry name" value="Hemolysin-typ_Ca-bd_CS"/>
</dbReference>
<dbReference type="SUPFAM" id="SSF51294">
    <property type="entry name" value="Hedgehog/intein (Hint) domain"/>
    <property type="match status" value="1"/>
</dbReference>
<keyword evidence="6" id="KW-1185">Reference proteome</keyword>
<evidence type="ECO:0000313" key="5">
    <source>
        <dbReference type="EMBL" id="SMC10969.1"/>
    </source>
</evidence>
<feature type="compositionally biased region" description="Polar residues" evidence="3">
    <location>
        <begin position="143"/>
        <end position="171"/>
    </location>
</feature>
<gene>
    <name evidence="5" type="primary">cya_3</name>
    <name evidence="5" type="ORF">ROA7745_00778</name>
</gene>
<feature type="region of interest" description="Disordered" evidence="3">
    <location>
        <begin position="817"/>
        <end position="841"/>
    </location>
</feature>
<dbReference type="SMART" id="SM00306">
    <property type="entry name" value="HintN"/>
    <property type="match status" value="1"/>
</dbReference>
<dbReference type="Gene3D" id="2.170.16.10">
    <property type="entry name" value="Hedgehog/Intein (Hint) domain"/>
    <property type="match status" value="1"/>
</dbReference>
<dbReference type="PANTHER" id="PTHR38340">
    <property type="entry name" value="S-LAYER PROTEIN"/>
    <property type="match status" value="1"/>
</dbReference>
<dbReference type="PANTHER" id="PTHR38340:SF1">
    <property type="entry name" value="S-LAYER PROTEIN"/>
    <property type="match status" value="1"/>
</dbReference>
<dbReference type="InterPro" id="IPR003587">
    <property type="entry name" value="Hint_dom_N"/>
</dbReference>
<dbReference type="InterPro" id="IPR036844">
    <property type="entry name" value="Hint_dom_sf"/>
</dbReference>
<dbReference type="RefSeq" id="WP_085798931.1">
    <property type="nucleotide sequence ID" value="NZ_FWXB01000002.1"/>
</dbReference>
<sequence>MATHFFYGYAPDAFTSPEPGTMQLDPDWDVQDNAYDFHITDDDDDFQGDSNTNEVSDDSSQQTGVVYDENGNAIASGNAYLEEAYVLTDGNGNTVRVYRVEIDGVLAGYIADGPIQPGNTYTMSGTENVNNSNAPAYSELEDQSYNQDSSNNIEGTTNDDTIQSGAGSDTVATGDGDDSIDGGSGADNIDSGTGNDTISGGSGDDTISGGSGTDSIDGGDGDDTIDGGSGADSITGGSGADTIFGGLGKDTIDGGSGDDNIDGGDGADSILGGSGNDTIIGGDGGDTIDGGSGDDSIDGGSGHDSLTGGDEGASTINGSINTGNYSETDDGYSVTAQNVSGGALTSASASNVATSGGGLGATGAVSDTDSGQDNQLAFDKASGISERLIVDFDNDVTSASFSFQSLFTDSFGEVAHWAIYDDGVLVSEADFTEDPVGSGSGTVDLSGFGNFDQIVFTALLQTDGTDGSDYVITDISYTMPTTETSNDTIAGGAGDDTILGGTGDDSLSGGDDADTFILEDGFGSDTIAGGEAGTDSDTIDLSNLSGPVTVTYTGDEEGTITDGSDTLSFSEIERLTLTDHADVVDASADSVGVDIDGAGGSDTITGGTGADSIQGGNDADSLDGGAGKDTLDGGDGDDTLLAGFDDGTGDVFIGGSGTDTYQIDGTTVDGWAFNIDLGSGSDQYGNTYSGIENIIGGDDNDTLTGDGEDNVFDGRAGADILSGGGGSDTLIGGTGSDTLSGDAGDDSLDGGVGNDSLTGGAGDDIFTVSAGHDTISDFNTGNTGTLDDGDNTNNDFIDLSGHYDNLSELWADQADDGVLNQSNTTDSKGRSTDYSDNTQFGAGDSMTFSGASADNSSFREENTGVVCFTSGTAIRTPRGDVLIEELRAGDLVCTLDNGPQQIRWIGRRSLGARDLAANPKLRPVLIKRGVMGAERDLLVSPQHGMLMPDHTLVRAKFLAELKGNPIRIAHGQRSVTYIHLLFDEHQIIFAENTRSESFYPGKMAVSAVDAAARDELRNLFPALSSMSEAAPESWYGKSARCYLKRRTVLQGAAGQLSH</sequence>
<dbReference type="Gene3D" id="2.150.10.10">
    <property type="entry name" value="Serralysin-like metalloprotease, C-terminal"/>
    <property type="match status" value="5"/>
</dbReference>
<dbReference type="Pfam" id="PF13403">
    <property type="entry name" value="Hint_2"/>
    <property type="match status" value="1"/>
</dbReference>
<proteinExistence type="predicted"/>
<dbReference type="Pfam" id="PF00353">
    <property type="entry name" value="HemolysinCabind"/>
    <property type="match status" value="8"/>
</dbReference>
<feature type="region of interest" description="Disordered" evidence="3">
    <location>
        <begin position="731"/>
        <end position="756"/>
    </location>
</feature>
<dbReference type="InterPro" id="IPR001343">
    <property type="entry name" value="Hemolysn_Ca-bd"/>
</dbReference>
<accession>A0A1X7BNW8</accession>
<evidence type="ECO:0000256" key="1">
    <source>
        <dbReference type="ARBA" id="ARBA00004613"/>
    </source>
</evidence>
<protein>
    <submittedName>
        <fullName evidence="5">Bifunctional hemolysin/adenylate cyclase</fullName>
    </submittedName>
</protein>
<dbReference type="InterPro" id="IPR011049">
    <property type="entry name" value="Serralysin-like_metalloprot_C"/>
</dbReference>
<feature type="region of interest" description="Disordered" evidence="3">
    <location>
        <begin position="38"/>
        <end position="63"/>
    </location>
</feature>
<keyword evidence="2" id="KW-0964">Secreted</keyword>
<dbReference type="PROSITE" id="PS00330">
    <property type="entry name" value="HEMOLYSIN_CALCIUM"/>
    <property type="match status" value="13"/>
</dbReference>
<feature type="region of interest" description="Disordered" evidence="3">
    <location>
        <begin position="141"/>
        <end position="322"/>
    </location>
</feature>
<evidence type="ECO:0000259" key="4">
    <source>
        <dbReference type="SMART" id="SM00306"/>
    </source>
</evidence>
<dbReference type="OrthoDB" id="6305173at2"/>
<feature type="compositionally biased region" description="Polar residues" evidence="3">
    <location>
        <begin position="48"/>
        <end position="63"/>
    </location>
</feature>
<name>A0A1X7BNW8_9RHOB</name>
<feature type="region of interest" description="Disordered" evidence="3">
    <location>
        <begin position="597"/>
        <end position="633"/>
    </location>
</feature>
<dbReference type="InterPro" id="IPR050557">
    <property type="entry name" value="RTX_toxin/Mannuronan_C5-epim"/>
</dbReference>
<evidence type="ECO:0000313" key="6">
    <source>
        <dbReference type="Proteomes" id="UP000193224"/>
    </source>
</evidence>
<dbReference type="GO" id="GO:0005576">
    <property type="term" value="C:extracellular region"/>
    <property type="evidence" value="ECO:0007669"/>
    <property type="project" value="UniProtKB-SubCell"/>
</dbReference>
<evidence type="ECO:0000256" key="2">
    <source>
        <dbReference type="ARBA" id="ARBA00022525"/>
    </source>
</evidence>
<dbReference type="SUPFAM" id="SSF51120">
    <property type="entry name" value="beta-Roll"/>
    <property type="match status" value="5"/>
</dbReference>
<dbReference type="GO" id="GO:0005509">
    <property type="term" value="F:calcium ion binding"/>
    <property type="evidence" value="ECO:0007669"/>
    <property type="project" value="InterPro"/>
</dbReference>
<feature type="compositionally biased region" description="Low complexity" evidence="3">
    <location>
        <begin position="186"/>
        <end position="216"/>
    </location>
</feature>